<feature type="signal peptide" evidence="1">
    <location>
        <begin position="1"/>
        <end position="18"/>
    </location>
</feature>
<dbReference type="Proteomes" id="UP000625711">
    <property type="component" value="Unassembled WGS sequence"/>
</dbReference>
<organism evidence="3 4">
    <name type="scientific">Rhynchophorus ferrugineus</name>
    <name type="common">Red palm weevil</name>
    <name type="synonym">Curculio ferrugineus</name>
    <dbReference type="NCBI Taxonomy" id="354439"/>
    <lineage>
        <taxon>Eukaryota</taxon>
        <taxon>Metazoa</taxon>
        <taxon>Ecdysozoa</taxon>
        <taxon>Arthropoda</taxon>
        <taxon>Hexapoda</taxon>
        <taxon>Insecta</taxon>
        <taxon>Pterygota</taxon>
        <taxon>Neoptera</taxon>
        <taxon>Endopterygota</taxon>
        <taxon>Coleoptera</taxon>
        <taxon>Polyphaga</taxon>
        <taxon>Cucujiformia</taxon>
        <taxon>Curculionidae</taxon>
        <taxon>Dryophthorinae</taxon>
        <taxon>Rhynchophorus</taxon>
    </lineage>
</organism>
<dbReference type="PANTHER" id="PTHR31927:SF2">
    <property type="entry name" value="FI07246P-RELATED"/>
    <property type="match status" value="1"/>
</dbReference>
<dbReference type="PANTHER" id="PTHR31927">
    <property type="entry name" value="FI07246P-RELATED-RELATED"/>
    <property type="match status" value="1"/>
</dbReference>
<feature type="domain" description="DUF243" evidence="2">
    <location>
        <begin position="70"/>
        <end position="167"/>
    </location>
</feature>
<dbReference type="AlphaFoldDB" id="A0A834HKV4"/>
<evidence type="ECO:0000313" key="3">
    <source>
        <dbReference type="EMBL" id="KAF7263148.1"/>
    </source>
</evidence>
<evidence type="ECO:0000256" key="1">
    <source>
        <dbReference type="SAM" id="SignalP"/>
    </source>
</evidence>
<proteinExistence type="predicted"/>
<dbReference type="Pfam" id="PF03103">
    <property type="entry name" value="DUF243"/>
    <property type="match status" value="1"/>
</dbReference>
<evidence type="ECO:0000313" key="4">
    <source>
        <dbReference type="Proteomes" id="UP000625711"/>
    </source>
</evidence>
<dbReference type="EMBL" id="JAACXV010023155">
    <property type="protein sequence ID" value="KAF7263148.1"/>
    <property type="molecule type" value="Genomic_DNA"/>
</dbReference>
<dbReference type="InterPro" id="IPR004145">
    <property type="entry name" value="DUF243"/>
</dbReference>
<protein>
    <recommendedName>
        <fullName evidence="2">DUF243 domain-containing protein</fullName>
    </recommendedName>
</protein>
<keyword evidence="4" id="KW-1185">Reference proteome</keyword>
<dbReference type="OrthoDB" id="6781667at2759"/>
<dbReference type="GO" id="GO:0008010">
    <property type="term" value="F:structural constituent of chitin-based larval cuticle"/>
    <property type="evidence" value="ECO:0007669"/>
    <property type="project" value="TreeGrafter"/>
</dbReference>
<dbReference type="SMART" id="SM00690">
    <property type="entry name" value="DM5"/>
    <property type="match status" value="1"/>
</dbReference>
<name>A0A834HKV4_RHYFE</name>
<keyword evidence="1" id="KW-0732">Signal</keyword>
<comment type="caution">
    <text evidence="3">The sequence shown here is derived from an EMBL/GenBank/DDBJ whole genome shotgun (WGS) entry which is preliminary data.</text>
</comment>
<accession>A0A834HKV4</accession>
<dbReference type="GO" id="GO:0040003">
    <property type="term" value="P:chitin-based cuticle development"/>
    <property type="evidence" value="ECO:0007669"/>
    <property type="project" value="TreeGrafter"/>
</dbReference>
<sequence length="200" mass="22885">MYMVGVVVYLLHVGLAMADLPNYQAPSSYLENAPYKPNMLTEYYLPSRVSNHQQPTSPPNVEYIPQSSPVTIQKHLYFHVAPPDPEEFIPQKQDQSLPRQKHYKIIFIKAPTYNIPQMVSQRAVLPDEQTVIYVLVKKPDTPAVKEAPAPIQEINRPEVYFIRYKGKEDDEQRKLVDDTVVVDSVDSTDPNGGYNYPKPQ</sequence>
<gene>
    <name evidence="3" type="ORF">GWI33_003561</name>
</gene>
<feature type="chain" id="PRO_5032815425" description="DUF243 domain-containing protein" evidence="1">
    <location>
        <begin position="19"/>
        <end position="200"/>
    </location>
</feature>
<reference evidence="3" key="1">
    <citation type="submission" date="2020-08" db="EMBL/GenBank/DDBJ databases">
        <title>Genome sequencing and assembly of the red palm weevil Rhynchophorus ferrugineus.</title>
        <authorList>
            <person name="Dias G.B."/>
            <person name="Bergman C.M."/>
            <person name="Manee M."/>
        </authorList>
    </citation>
    <scope>NUCLEOTIDE SEQUENCE</scope>
    <source>
        <strain evidence="3">AA-2017</strain>
        <tissue evidence="3">Whole larva</tissue>
    </source>
</reference>
<dbReference type="GO" id="GO:0062129">
    <property type="term" value="C:chitin-based extracellular matrix"/>
    <property type="evidence" value="ECO:0007669"/>
    <property type="project" value="TreeGrafter"/>
</dbReference>
<evidence type="ECO:0000259" key="2">
    <source>
        <dbReference type="SMART" id="SM00690"/>
    </source>
</evidence>